<name>A0A450SXB7_9GAMM</name>
<dbReference type="AlphaFoldDB" id="A0A450SXB7"/>
<sequence length="163" mass="18837">MLYYPPIKKSKTTGPHHRDDAGARHYLMTHNENNMTPDNLENLRRQLAEFAAARDWDQFHSPKNLAMALIAEAAELVEHFQWLTEDQSRALPPRTHEEVRLELADILIYLIRVADKLDIDLIRAANDKISINNERYPADKVRGSPRRPLDPKEVVLQLLKGEV</sequence>
<dbReference type="GO" id="GO:0047840">
    <property type="term" value="F:dCTP diphosphatase activity"/>
    <property type="evidence" value="ECO:0007669"/>
    <property type="project" value="TreeGrafter"/>
</dbReference>
<organism evidence="2">
    <name type="scientific">Candidatus Kentrum sp. DK</name>
    <dbReference type="NCBI Taxonomy" id="2126562"/>
    <lineage>
        <taxon>Bacteria</taxon>
        <taxon>Pseudomonadati</taxon>
        <taxon>Pseudomonadota</taxon>
        <taxon>Gammaproteobacteria</taxon>
        <taxon>Candidatus Kentrum</taxon>
    </lineage>
</organism>
<dbReference type="InterPro" id="IPR052555">
    <property type="entry name" value="dCTP_Pyrophosphatase"/>
</dbReference>
<proteinExistence type="predicted"/>
<evidence type="ECO:0000256" key="1">
    <source>
        <dbReference type="SAM" id="MobiDB-lite"/>
    </source>
</evidence>
<dbReference type="Pfam" id="PF12643">
    <property type="entry name" value="MazG-like"/>
    <property type="match status" value="1"/>
</dbReference>
<dbReference type="GO" id="GO:0042262">
    <property type="term" value="P:DNA protection"/>
    <property type="evidence" value="ECO:0007669"/>
    <property type="project" value="TreeGrafter"/>
</dbReference>
<protein>
    <submittedName>
        <fullName evidence="2">NTP pyrophosphatase, house-cleaning of non-canonical NTPs</fullName>
    </submittedName>
</protein>
<dbReference type="GO" id="GO:0006253">
    <property type="term" value="P:dCTP catabolic process"/>
    <property type="evidence" value="ECO:0007669"/>
    <property type="project" value="TreeGrafter"/>
</dbReference>
<accession>A0A450SXB7</accession>
<dbReference type="CDD" id="cd11537">
    <property type="entry name" value="NTP-PPase_RS21-C6_like"/>
    <property type="match status" value="1"/>
</dbReference>
<dbReference type="PANTHER" id="PTHR46523:SF1">
    <property type="entry name" value="DCTP PYROPHOSPHATASE 1"/>
    <property type="match status" value="1"/>
</dbReference>
<dbReference type="EMBL" id="CAADEY010000067">
    <property type="protein sequence ID" value="VFJ58696.1"/>
    <property type="molecule type" value="Genomic_DNA"/>
</dbReference>
<evidence type="ECO:0000313" key="2">
    <source>
        <dbReference type="EMBL" id="VFJ58696.1"/>
    </source>
</evidence>
<feature type="region of interest" description="Disordered" evidence="1">
    <location>
        <begin position="1"/>
        <end position="21"/>
    </location>
</feature>
<gene>
    <name evidence="2" type="ORF">BECKDK2373C_GA0170839_106711</name>
</gene>
<dbReference type="GO" id="GO:0005829">
    <property type="term" value="C:cytosol"/>
    <property type="evidence" value="ECO:0007669"/>
    <property type="project" value="TreeGrafter"/>
</dbReference>
<dbReference type="InterPro" id="IPR025984">
    <property type="entry name" value="DCTPP"/>
</dbReference>
<dbReference type="PANTHER" id="PTHR46523">
    <property type="entry name" value="DCTP PYROPHOSPHATASE 1"/>
    <property type="match status" value="1"/>
</dbReference>
<dbReference type="SUPFAM" id="SSF101386">
    <property type="entry name" value="all-alpha NTP pyrophosphatases"/>
    <property type="match status" value="1"/>
</dbReference>
<reference evidence="2" key="1">
    <citation type="submission" date="2019-02" db="EMBL/GenBank/DDBJ databases">
        <authorList>
            <person name="Gruber-Vodicka R. H."/>
            <person name="Seah K. B. B."/>
        </authorList>
    </citation>
    <scope>NUCLEOTIDE SEQUENCE</scope>
    <source>
        <strain evidence="2">BECK_DK161</strain>
    </source>
</reference>
<dbReference type="Gene3D" id="1.10.287.1080">
    <property type="entry name" value="MazG-like"/>
    <property type="match status" value="1"/>
</dbReference>